<accession>A0A3B6EEK6</accession>
<protein>
    <submittedName>
        <fullName evidence="2">Uncharacterized protein</fullName>
    </submittedName>
</protein>
<keyword evidence="3" id="KW-1185">Reference proteome</keyword>
<evidence type="ECO:0000313" key="2">
    <source>
        <dbReference type="EnsemblPlants" id="TraesCS3A02G190900.1.cds1"/>
    </source>
</evidence>
<dbReference type="Gramene" id="TraesCS3A03G0459300.1">
    <property type="protein sequence ID" value="TraesCS3A03G0459300.1.CDS1"/>
    <property type="gene ID" value="TraesCS3A03G0459300"/>
</dbReference>
<feature type="compositionally biased region" description="Basic and acidic residues" evidence="1">
    <location>
        <begin position="1"/>
        <end position="15"/>
    </location>
</feature>
<feature type="region of interest" description="Disordered" evidence="1">
    <location>
        <begin position="1"/>
        <end position="28"/>
    </location>
</feature>
<dbReference type="EnsemblPlants" id="TraesCS3A02G190900.1">
    <property type="protein sequence ID" value="TraesCS3A02G190900.1.cds1"/>
    <property type="gene ID" value="TraesCS3A02G190900"/>
</dbReference>
<dbReference type="Gramene" id="TraesCLE_scaffold_007037_01G000100.1">
    <property type="protein sequence ID" value="TraesCLE_scaffold_007037_01G000100.1"/>
    <property type="gene ID" value="TraesCLE_scaffold_007037_01G000100"/>
</dbReference>
<dbReference type="Gramene" id="TraesJUL3A03G01395390.1">
    <property type="protein sequence ID" value="TraesJUL3A03G01395390.1.CDS1"/>
    <property type="gene ID" value="TraesJUL3A03G01395390"/>
</dbReference>
<dbReference type="Gramene" id="TraesPARA_EIv1.0_0814670.1">
    <property type="protein sequence ID" value="TraesPARA_EIv1.0_0814670.1.CDS1"/>
    <property type="gene ID" value="TraesPARA_EIv1.0_0814670"/>
</dbReference>
<sequence length="78" mass="8601">MLETRNSNKVEEKKGRGALTGAETDDPHVEEVEVGDAGLALVDLVQPASWAPFLAEFSLPRCCQQWRRRRLVSLAGGH</sequence>
<dbReference type="Gramene" id="TraesRN3A0100468800.1">
    <property type="protein sequence ID" value="TraesRN3A0100468800.1"/>
    <property type="gene ID" value="TraesRN3A0100468800"/>
</dbReference>
<dbReference type="Proteomes" id="UP000019116">
    <property type="component" value="Chromosome 3A"/>
</dbReference>
<dbReference type="Gramene" id="TraesWEE_scaffold_146045_01G000100.1">
    <property type="protein sequence ID" value="TraesWEE_scaffold_146045_01G000100.1"/>
    <property type="gene ID" value="TraesWEE_scaffold_146045_01G000100"/>
</dbReference>
<dbReference type="Gramene" id="TraesCS3A02G190900.1">
    <property type="protein sequence ID" value="TraesCS3A02G190900.1.cds1"/>
    <property type="gene ID" value="TraesCS3A02G190900"/>
</dbReference>
<evidence type="ECO:0000313" key="3">
    <source>
        <dbReference type="Proteomes" id="UP000019116"/>
    </source>
</evidence>
<proteinExistence type="predicted"/>
<name>A0A3B6EEK6_WHEAT</name>
<evidence type="ECO:0000256" key="1">
    <source>
        <dbReference type="SAM" id="MobiDB-lite"/>
    </source>
</evidence>
<reference evidence="2" key="2">
    <citation type="submission" date="2018-10" db="UniProtKB">
        <authorList>
            <consortium name="EnsemblPlants"/>
        </authorList>
    </citation>
    <scope>IDENTIFICATION</scope>
</reference>
<reference evidence="2" key="1">
    <citation type="submission" date="2018-08" db="EMBL/GenBank/DDBJ databases">
        <authorList>
            <person name="Rossello M."/>
        </authorList>
    </citation>
    <scope>NUCLEOTIDE SEQUENCE [LARGE SCALE GENOMIC DNA]</scope>
    <source>
        <strain evidence="2">cv. Chinese Spring</strain>
    </source>
</reference>
<dbReference type="Gramene" id="TraesCAD_scaffold_102463_01G000100.1">
    <property type="protein sequence ID" value="TraesCAD_scaffold_102463_01G000100.1"/>
    <property type="gene ID" value="TraesCAD_scaffold_102463_01G000100"/>
</dbReference>
<dbReference type="OrthoDB" id="10262656at2759"/>
<dbReference type="AlphaFoldDB" id="A0A3B6EEK6"/>
<organism evidence="2">
    <name type="scientific">Triticum aestivum</name>
    <name type="common">Wheat</name>
    <dbReference type="NCBI Taxonomy" id="4565"/>
    <lineage>
        <taxon>Eukaryota</taxon>
        <taxon>Viridiplantae</taxon>
        <taxon>Streptophyta</taxon>
        <taxon>Embryophyta</taxon>
        <taxon>Tracheophyta</taxon>
        <taxon>Spermatophyta</taxon>
        <taxon>Magnoliopsida</taxon>
        <taxon>Liliopsida</taxon>
        <taxon>Poales</taxon>
        <taxon>Poaceae</taxon>
        <taxon>BOP clade</taxon>
        <taxon>Pooideae</taxon>
        <taxon>Triticodae</taxon>
        <taxon>Triticeae</taxon>
        <taxon>Triticinae</taxon>
        <taxon>Triticum</taxon>
    </lineage>
</organism>